<comment type="similarity">
    <text evidence="1">Belongs to the peptidase M16 family.</text>
</comment>
<dbReference type="AlphaFoldDB" id="A0A4P2VLH2"/>
<dbReference type="PANTHER" id="PTHR11851:SF49">
    <property type="entry name" value="MITOCHONDRIAL-PROCESSING PEPTIDASE SUBUNIT ALPHA"/>
    <property type="match status" value="1"/>
</dbReference>
<evidence type="ECO:0000259" key="3">
    <source>
        <dbReference type="Pfam" id="PF05193"/>
    </source>
</evidence>
<dbReference type="EMBL" id="AP019368">
    <property type="protein sequence ID" value="BBH52814.1"/>
    <property type="molecule type" value="Genomic_DNA"/>
</dbReference>
<evidence type="ECO:0000313" key="4">
    <source>
        <dbReference type="EMBL" id="BBH52814.1"/>
    </source>
</evidence>
<dbReference type="GO" id="GO:0046872">
    <property type="term" value="F:metal ion binding"/>
    <property type="evidence" value="ECO:0007669"/>
    <property type="project" value="InterPro"/>
</dbReference>
<dbReference type="Gene3D" id="3.30.830.10">
    <property type="entry name" value="Metalloenzyme, LuxS/M16 peptidase-like"/>
    <property type="match status" value="2"/>
</dbReference>
<dbReference type="Pfam" id="PF05193">
    <property type="entry name" value="Peptidase_M16_C"/>
    <property type="match status" value="1"/>
</dbReference>
<feature type="chain" id="PRO_5020340405" description="Peptidase M16 C-terminal domain-containing protein" evidence="2">
    <location>
        <begin position="21"/>
        <end position="517"/>
    </location>
</feature>
<dbReference type="OrthoDB" id="9811314at2"/>
<dbReference type="InterPro" id="IPR007863">
    <property type="entry name" value="Peptidase_M16_C"/>
</dbReference>
<evidence type="ECO:0000256" key="2">
    <source>
        <dbReference type="SAM" id="SignalP"/>
    </source>
</evidence>
<proteinExistence type="inferred from homology"/>
<dbReference type="PANTHER" id="PTHR11851">
    <property type="entry name" value="METALLOPROTEASE"/>
    <property type="match status" value="1"/>
</dbReference>
<gene>
    <name evidence="4" type="ORF">JCM31447_12570</name>
</gene>
<dbReference type="RefSeq" id="WP_130607611.1">
    <property type="nucleotide sequence ID" value="NZ_AP019368.1"/>
</dbReference>
<name>A0A4P2VLH2_FLUSA</name>
<dbReference type="InterPro" id="IPR050361">
    <property type="entry name" value="MPP/UQCRC_Complex"/>
</dbReference>
<feature type="domain" description="Peptidase M16 C-terminal" evidence="3">
    <location>
        <begin position="222"/>
        <end position="415"/>
    </location>
</feature>
<accession>A0A4P2VLH2</accession>
<dbReference type="KEGG" id="sbf:JCM31447_12570"/>
<dbReference type="InterPro" id="IPR011249">
    <property type="entry name" value="Metalloenz_LuxS/M16"/>
</dbReference>
<evidence type="ECO:0000256" key="1">
    <source>
        <dbReference type="ARBA" id="ARBA00007261"/>
    </source>
</evidence>
<dbReference type="SUPFAM" id="SSF63411">
    <property type="entry name" value="LuxS/MPP-like metallohydrolase"/>
    <property type="match status" value="2"/>
</dbReference>
<sequence>MKYKIISLLLSCAAFPTAFTQESLKSVRPTVSTKPVELNWRSIKWPSINYTRIPVDGGAAIYSLHSSTALKFKVTFVFSGGIYAFPESDRTAFGAFSDLITLGGFGDLNFDQIQNYTTEYGINIRSSITPLGQFVITADALSEDFPRLLSLINNMILKPKFEEKALDLWKQQSIDAFNNLMDSNTIEKQYRFIDLEATKLAFGKDHYLAKSIERVSPSVIKKVSYDQIKNIYKKTISKNGLNVSISGAFTQKDFDSLRQLVSKIPYLEPSIKTWYPTRKMNTHNAKKINTVIIKKSDMSQSTVSLRFYYPKFGKLNSIETTQFDILEEIFSSTGGVIGNDRFSKAMRADSGISYSPHAYFNDTLLFPNTDVGVFYLNFQSPNERIAEAIRIATQTWHKFIKDGVSQEELDNTRTSMINRMLASESTVFNKSDEILMQLIKGQLPSVNPIEFTLAKLDKQRSVKNLNETLKRLSDSEIVPVLVIMGNPNDEQIKLLKKIDALDLSHVSELSSLTKPYM</sequence>
<reference evidence="4 5" key="1">
    <citation type="submission" date="2018-12" db="EMBL/GenBank/DDBJ databases">
        <title>Rubrispira sanarue gen. nov., sp., nov., a member of the order Silvanigrellales, isolated from a brackish lake in Hamamatsu Japan.</title>
        <authorList>
            <person name="Maejima Y."/>
            <person name="Iino T."/>
            <person name="Muraguchi Y."/>
            <person name="Fukuda K."/>
            <person name="Nojiri H."/>
            <person name="Ohkuma M."/>
            <person name="Moriuchi R."/>
            <person name="Dohra H."/>
            <person name="Kimbara K."/>
            <person name="Shintani M."/>
        </authorList>
    </citation>
    <scope>NUCLEOTIDE SEQUENCE [LARGE SCALE GENOMIC DNA]</scope>
    <source>
        <strain evidence="4 5">RF1110005</strain>
    </source>
</reference>
<feature type="signal peptide" evidence="2">
    <location>
        <begin position="1"/>
        <end position="20"/>
    </location>
</feature>
<evidence type="ECO:0000313" key="5">
    <source>
        <dbReference type="Proteomes" id="UP000291236"/>
    </source>
</evidence>
<keyword evidence="5" id="KW-1185">Reference proteome</keyword>
<dbReference type="Proteomes" id="UP000291236">
    <property type="component" value="Chromosome"/>
</dbReference>
<protein>
    <recommendedName>
        <fullName evidence="3">Peptidase M16 C-terminal domain-containing protein</fullName>
    </recommendedName>
</protein>
<keyword evidence="2" id="KW-0732">Signal</keyword>
<organism evidence="4 5">
    <name type="scientific">Fluviispira sanaruensis</name>
    <dbReference type="NCBI Taxonomy" id="2493639"/>
    <lineage>
        <taxon>Bacteria</taxon>
        <taxon>Pseudomonadati</taxon>
        <taxon>Bdellovibrionota</taxon>
        <taxon>Oligoflexia</taxon>
        <taxon>Silvanigrellales</taxon>
        <taxon>Silvanigrellaceae</taxon>
        <taxon>Fluviispira</taxon>
    </lineage>
</organism>